<dbReference type="InterPro" id="IPR017475">
    <property type="entry name" value="EPS_sugar_tfrase"/>
</dbReference>
<feature type="transmembrane region" description="Helical" evidence="8">
    <location>
        <begin position="323"/>
        <end position="343"/>
    </location>
</feature>
<name>A0A223RQM5_9ACTN</name>
<keyword evidence="3 10" id="KW-0808">Transferase</keyword>
<evidence type="ECO:0000256" key="8">
    <source>
        <dbReference type="SAM" id="Phobius"/>
    </source>
</evidence>
<evidence type="ECO:0000256" key="2">
    <source>
        <dbReference type="ARBA" id="ARBA00006464"/>
    </source>
</evidence>
<gene>
    <name evidence="10" type="ORF">CDG81_07355</name>
</gene>
<dbReference type="AlphaFoldDB" id="A0A223RQM5"/>
<sequence length="510" mass="56024">MRLSSGRRTRPVELREAIPPSETSGATTSRPRGGRTHDRGRRSYSARVLPWERRYRLAVALGDVVATGLAVAGAAVLSAPPESWQTVLFAALTAAALLVALVPAWDHRILGQGAEEFHRLGRALLTAAVLLAFGAVATGVGQLRGWIFVVLPGAAVLCLLQRYVLRKSLHRRRAVGRCMLPVVAAGHPEALRDLIARTRRESHLGWQIRAVCTAGRSAGGADVEQIDSVPVVGGLDEVARSAREGAYRAVMISADRYWTRSRLQWLSWELEGTATEMVVAPVLMDIAGPRVHVSEVLGMPLLRLSEPVLTGPRLFVKFAVDRVGALLLLLLLSPLLCLIAVVIKSDSPGPVFYRQRRVGHNGRVFTMLKFRTMVTDADRSTLGGEVADEGAGPLFKSRRDPRMTRIGPVLRGYSMDELPQLFNVLLGDMSLVGPRPPLPNEAESYEPEMHRRFLVRPGMTGLWQVSGRSDLSWAESVRLDLRYVENWSLTLDGMILWKTVRAVVTKEGAY</sequence>
<comment type="similarity">
    <text evidence="2">Belongs to the bacterial sugar transferase family.</text>
</comment>
<dbReference type="KEGG" id="aey:CDG81_07355"/>
<dbReference type="GO" id="GO:0016020">
    <property type="term" value="C:membrane"/>
    <property type="evidence" value="ECO:0007669"/>
    <property type="project" value="UniProtKB-SubCell"/>
</dbReference>
<evidence type="ECO:0000313" key="10">
    <source>
        <dbReference type="EMBL" id="ASU78151.1"/>
    </source>
</evidence>
<keyword evidence="4 8" id="KW-0812">Transmembrane</keyword>
<proteinExistence type="inferred from homology"/>
<dbReference type="PANTHER" id="PTHR30576:SF10">
    <property type="entry name" value="SLL5057 PROTEIN"/>
    <property type="match status" value="1"/>
</dbReference>
<feature type="transmembrane region" description="Helical" evidence="8">
    <location>
        <begin position="83"/>
        <end position="102"/>
    </location>
</feature>
<protein>
    <submittedName>
        <fullName evidence="10">Sugar transferase</fullName>
    </submittedName>
</protein>
<dbReference type="RefSeq" id="WP_084133976.1">
    <property type="nucleotide sequence ID" value="NZ_CP022752.1"/>
</dbReference>
<dbReference type="InterPro" id="IPR003362">
    <property type="entry name" value="Bact_transf"/>
</dbReference>
<evidence type="ECO:0000256" key="7">
    <source>
        <dbReference type="SAM" id="MobiDB-lite"/>
    </source>
</evidence>
<evidence type="ECO:0000256" key="3">
    <source>
        <dbReference type="ARBA" id="ARBA00022679"/>
    </source>
</evidence>
<dbReference type="EMBL" id="CP022752">
    <property type="protein sequence ID" value="ASU78151.1"/>
    <property type="molecule type" value="Genomic_DNA"/>
</dbReference>
<feature type="region of interest" description="Disordered" evidence="7">
    <location>
        <begin position="1"/>
        <end position="41"/>
    </location>
</feature>
<evidence type="ECO:0000256" key="5">
    <source>
        <dbReference type="ARBA" id="ARBA00022989"/>
    </source>
</evidence>
<dbReference type="PANTHER" id="PTHR30576">
    <property type="entry name" value="COLANIC BIOSYNTHESIS UDP-GLUCOSE LIPID CARRIER TRANSFERASE"/>
    <property type="match status" value="1"/>
</dbReference>
<dbReference type="Proteomes" id="UP000215043">
    <property type="component" value="Chromosome"/>
</dbReference>
<dbReference type="OrthoDB" id="9808602at2"/>
<feature type="transmembrane region" description="Helical" evidence="8">
    <location>
        <begin position="57"/>
        <end position="77"/>
    </location>
</feature>
<dbReference type="GO" id="GO:0016780">
    <property type="term" value="F:phosphotransferase activity, for other substituted phosphate groups"/>
    <property type="evidence" value="ECO:0007669"/>
    <property type="project" value="TreeGrafter"/>
</dbReference>
<feature type="transmembrane region" description="Helical" evidence="8">
    <location>
        <begin position="146"/>
        <end position="165"/>
    </location>
</feature>
<reference evidence="10 11" key="1">
    <citation type="submission" date="2017-08" db="EMBL/GenBank/DDBJ databases">
        <title>The complete genome sequence of moderately halophilic actinomycete Actinopolyspora erythraea YIM 90600, the producer of novel erythromycin, novel actinopolysporins A-C and tubercidin.</title>
        <authorList>
            <person name="Yin M."/>
            <person name="Tang S."/>
        </authorList>
    </citation>
    <scope>NUCLEOTIDE SEQUENCE [LARGE SCALE GENOMIC DNA]</scope>
    <source>
        <strain evidence="10 11">YIM 90600</strain>
    </source>
</reference>
<keyword evidence="5 8" id="KW-1133">Transmembrane helix</keyword>
<dbReference type="Pfam" id="PF02397">
    <property type="entry name" value="Bac_transf"/>
    <property type="match status" value="1"/>
</dbReference>
<feature type="compositionally biased region" description="Basic residues" evidence="7">
    <location>
        <begin position="32"/>
        <end position="41"/>
    </location>
</feature>
<evidence type="ECO:0000256" key="1">
    <source>
        <dbReference type="ARBA" id="ARBA00004141"/>
    </source>
</evidence>
<evidence type="ECO:0000256" key="6">
    <source>
        <dbReference type="ARBA" id="ARBA00023136"/>
    </source>
</evidence>
<feature type="domain" description="Bacterial sugar transferase" evidence="9">
    <location>
        <begin position="317"/>
        <end position="504"/>
    </location>
</feature>
<feature type="compositionally biased region" description="Polar residues" evidence="7">
    <location>
        <begin position="21"/>
        <end position="30"/>
    </location>
</feature>
<evidence type="ECO:0000256" key="4">
    <source>
        <dbReference type="ARBA" id="ARBA00022692"/>
    </source>
</evidence>
<dbReference type="NCBIfam" id="TIGR03025">
    <property type="entry name" value="EPS_sugtrans"/>
    <property type="match status" value="1"/>
</dbReference>
<evidence type="ECO:0000259" key="9">
    <source>
        <dbReference type="Pfam" id="PF02397"/>
    </source>
</evidence>
<organism evidence="10 11">
    <name type="scientific">Actinopolyspora erythraea</name>
    <dbReference type="NCBI Taxonomy" id="414996"/>
    <lineage>
        <taxon>Bacteria</taxon>
        <taxon>Bacillati</taxon>
        <taxon>Actinomycetota</taxon>
        <taxon>Actinomycetes</taxon>
        <taxon>Actinopolysporales</taxon>
        <taxon>Actinopolysporaceae</taxon>
        <taxon>Actinopolyspora</taxon>
    </lineage>
</organism>
<accession>A0A223RQM5</accession>
<feature type="transmembrane region" description="Helical" evidence="8">
    <location>
        <begin position="123"/>
        <end position="140"/>
    </location>
</feature>
<comment type="subcellular location">
    <subcellularLocation>
        <location evidence="1">Membrane</location>
        <topology evidence="1">Multi-pass membrane protein</topology>
    </subcellularLocation>
</comment>
<keyword evidence="6 8" id="KW-0472">Membrane</keyword>
<evidence type="ECO:0000313" key="11">
    <source>
        <dbReference type="Proteomes" id="UP000215043"/>
    </source>
</evidence>